<feature type="transmembrane region" description="Helical" evidence="6">
    <location>
        <begin position="490"/>
        <end position="509"/>
    </location>
</feature>
<dbReference type="PIRSF" id="PIRSF006060">
    <property type="entry name" value="AA_transporter"/>
    <property type="match status" value="1"/>
</dbReference>
<feature type="transmembrane region" description="Helical" evidence="6">
    <location>
        <begin position="364"/>
        <end position="385"/>
    </location>
</feature>
<name>A0A7R9ER92_9NEOP</name>
<feature type="transmembrane region" description="Helical" evidence="6">
    <location>
        <begin position="162"/>
        <end position="179"/>
    </location>
</feature>
<protein>
    <recommendedName>
        <fullName evidence="7">Cationic amino acid transporter C-terminal domain-containing protein</fullName>
    </recommendedName>
</protein>
<evidence type="ECO:0000256" key="4">
    <source>
        <dbReference type="ARBA" id="ARBA00023136"/>
    </source>
</evidence>
<feature type="transmembrane region" description="Helical" evidence="6">
    <location>
        <begin position="32"/>
        <end position="51"/>
    </location>
</feature>
<feature type="transmembrane region" description="Helical" evidence="6">
    <location>
        <begin position="391"/>
        <end position="411"/>
    </location>
</feature>
<feature type="transmembrane region" description="Helical" evidence="6">
    <location>
        <begin position="228"/>
        <end position="249"/>
    </location>
</feature>
<dbReference type="InterPro" id="IPR002293">
    <property type="entry name" value="AA/rel_permease1"/>
</dbReference>
<evidence type="ECO:0000256" key="1">
    <source>
        <dbReference type="ARBA" id="ARBA00004141"/>
    </source>
</evidence>
<comment type="subcellular location">
    <subcellularLocation>
        <location evidence="1">Membrane</location>
        <topology evidence="1">Multi-pass membrane protein</topology>
    </subcellularLocation>
</comment>
<feature type="transmembrane region" description="Helical" evidence="6">
    <location>
        <begin position="431"/>
        <end position="448"/>
    </location>
</feature>
<feature type="region of interest" description="Disordered" evidence="5">
    <location>
        <begin position="578"/>
        <end position="600"/>
    </location>
</feature>
<feature type="transmembrane region" description="Helical" evidence="6">
    <location>
        <begin position="63"/>
        <end position="82"/>
    </location>
</feature>
<dbReference type="Pfam" id="PF13520">
    <property type="entry name" value="AA_permease_2"/>
    <property type="match status" value="1"/>
</dbReference>
<dbReference type="FunFam" id="1.20.1740.10:FF:000010">
    <property type="entry name" value="probable cationic amino acid transporter"/>
    <property type="match status" value="1"/>
</dbReference>
<sequence>MSLRGFFTKLNRKKTFSGGLEESKLARVLTTLDLTALGVGSTLGVGVYVLAGSVAKTTAGPAVVLSFLIAAIASVFAGLCYAEFGARVPRAGSAYVYSYVCVGEFVAFIIGWNLILEYVIGAASVGRGLSTYVDSLCDNAMKDAFRKIAPIDIDFLSPYPDFFAFGIVMVFAVALAFGVKESSNVNNIFTVLNIGVVLYVIITGSFKADIKNWQIPKDVVPADAGEGGFFPFGITGVIKGAATCFYGFVGFDCVATTGEEARNPRKAIPISIIISLLIIFLAYFGLSTVLTLMWPYYLQDADAPIPYAFSQIGWPVARWIVSVGAIFGLFASLLGALFPLPRVMYAMSSDGLVFRSLGNVHPRFQTPVVGTILAGLLTGIMASLFDLKHLVDMMSIGTLMAYSIVAACVMLLRYEEDENSEIMIPVSNSELSGIIGCGCLTAIIVHAGDEVNNLNVLAITGLAIFSLVLISIITSIALQPTSSKELSFTVPFVPFLPGLSILINIYLMMSLDSQTWIRFIVWMIVGRVGNNLGNITFGYPAGNQTPDPGTRELEKARLTSALAGFVIYFGYGIWQSSGASPTPARHQEEETIKTDELYDG</sequence>
<dbReference type="GO" id="GO:0061459">
    <property type="term" value="F:L-arginine transmembrane transporter activity"/>
    <property type="evidence" value="ECO:0007669"/>
    <property type="project" value="TreeGrafter"/>
</dbReference>
<dbReference type="GO" id="GO:0097638">
    <property type="term" value="P:L-arginine import across plasma membrane"/>
    <property type="evidence" value="ECO:0007669"/>
    <property type="project" value="TreeGrafter"/>
</dbReference>
<dbReference type="EMBL" id="OD564728">
    <property type="protein sequence ID" value="CAD7439575.1"/>
    <property type="molecule type" value="Genomic_DNA"/>
</dbReference>
<gene>
    <name evidence="8" type="ORF">TBIB3V08_LOCUS2132</name>
</gene>
<dbReference type="Gene3D" id="1.20.1740.10">
    <property type="entry name" value="Amino acid/polyamine transporter I"/>
    <property type="match status" value="1"/>
</dbReference>
<feature type="transmembrane region" description="Helical" evidence="6">
    <location>
        <begin position="94"/>
        <end position="115"/>
    </location>
</feature>
<feature type="transmembrane region" description="Helical" evidence="6">
    <location>
        <begin position="454"/>
        <end position="478"/>
    </location>
</feature>
<dbReference type="GO" id="GO:0000064">
    <property type="term" value="F:L-ornithine transmembrane transporter activity"/>
    <property type="evidence" value="ECO:0007669"/>
    <property type="project" value="TreeGrafter"/>
</dbReference>
<feature type="transmembrane region" description="Helical" evidence="6">
    <location>
        <begin position="191"/>
        <end position="208"/>
    </location>
</feature>
<proteinExistence type="predicted"/>
<reference evidence="8" key="1">
    <citation type="submission" date="2020-11" db="EMBL/GenBank/DDBJ databases">
        <authorList>
            <person name="Tran Van P."/>
        </authorList>
    </citation>
    <scope>NUCLEOTIDE SEQUENCE</scope>
</reference>
<keyword evidence="2 6" id="KW-0812">Transmembrane</keyword>
<feature type="compositionally biased region" description="Basic and acidic residues" evidence="5">
    <location>
        <begin position="585"/>
        <end position="600"/>
    </location>
</feature>
<evidence type="ECO:0000259" key="7">
    <source>
        <dbReference type="Pfam" id="PF13906"/>
    </source>
</evidence>
<feature type="transmembrane region" description="Helical" evidence="6">
    <location>
        <begin position="316"/>
        <end position="338"/>
    </location>
</feature>
<evidence type="ECO:0000256" key="3">
    <source>
        <dbReference type="ARBA" id="ARBA00022989"/>
    </source>
</evidence>
<feature type="transmembrane region" description="Helical" evidence="6">
    <location>
        <begin position="270"/>
        <end position="296"/>
    </location>
</feature>
<organism evidence="8">
    <name type="scientific">Timema bartmani</name>
    <dbReference type="NCBI Taxonomy" id="61472"/>
    <lineage>
        <taxon>Eukaryota</taxon>
        <taxon>Metazoa</taxon>
        <taxon>Ecdysozoa</taxon>
        <taxon>Arthropoda</taxon>
        <taxon>Hexapoda</taxon>
        <taxon>Insecta</taxon>
        <taxon>Pterygota</taxon>
        <taxon>Neoptera</taxon>
        <taxon>Polyneoptera</taxon>
        <taxon>Phasmatodea</taxon>
        <taxon>Timematodea</taxon>
        <taxon>Timematoidea</taxon>
        <taxon>Timematidae</taxon>
        <taxon>Timema</taxon>
    </lineage>
</organism>
<dbReference type="Pfam" id="PF13906">
    <property type="entry name" value="AA_permease_C"/>
    <property type="match status" value="1"/>
</dbReference>
<evidence type="ECO:0000256" key="5">
    <source>
        <dbReference type="SAM" id="MobiDB-lite"/>
    </source>
</evidence>
<dbReference type="AlphaFoldDB" id="A0A7R9ER92"/>
<dbReference type="PANTHER" id="PTHR43243:SF105">
    <property type="entry name" value="CATIONIC AMINO ACID TRANSPORTER C-TERMINAL DOMAIN-CONTAINING PROTEIN"/>
    <property type="match status" value="1"/>
</dbReference>
<keyword evidence="4 6" id="KW-0472">Membrane</keyword>
<dbReference type="GO" id="GO:0005886">
    <property type="term" value="C:plasma membrane"/>
    <property type="evidence" value="ECO:0007669"/>
    <property type="project" value="TreeGrafter"/>
</dbReference>
<evidence type="ECO:0000313" key="8">
    <source>
        <dbReference type="EMBL" id="CAD7439575.1"/>
    </source>
</evidence>
<accession>A0A7R9ER92</accession>
<feature type="domain" description="Cationic amino acid transporter C-terminal" evidence="7">
    <location>
        <begin position="488"/>
        <end position="527"/>
    </location>
</feature>
<dbReference type="GO" id="GO:0015189">
    <property type="term" value="F:L-lysine transmembrane transporter activity"/>
    <property type="evidence" value="ECO:0007669"/>
    <property type="project" value="TreeGrafter"/>
</dbReference>
<evidence type="ECO:0000256" key="6">
    <source>
        <dbReference type="SAM" id="Phobius"/>
    </source>
</evidence>
<keyword evidence="3 6" id="KW-1133">Transmembrane helix</keyword>
<dbReference type="PANTHER" id="PTHR43243">
    <property type="entry name" value="INNER MEMBRANE TRANSPORTER YGJI-RELATED"/>
    <property type="match status" value="1"/>
</dbReference>
<evidence type="ECO:0000256" key="2">
    <source>
        <dbReference type="ARBA" id="ARBA00022692"/>
    </source>
</evidence>
<dbReference type="InterPro" id="IPR029485">
    <property type="entry name" value="CAT_C"/>
</dbReference>